<dbReference type="InterPro" id="IPR051343">
    <property type="entry name" value="G-type_lectin_kinases/EP1-like"/>
</dbReference>
<name>A0A7J7H8B6_CAMSI</name>
<evidence type="ECO:0000313" key="5">
    <source>
        <dbReference type="Proteomes" id="UP000593564"/>
    </source>
</evidence>
<proteinExistence type="predicted"/>
<reference evidence="4 5" key="2">
    <citation type="submission" date="2020-07" db="EMBL/GenBank/DDBJ databases">
        <title>Genome assembly of wild tea tree DASZ reveals pedigree and selection history of tea varieties.</title>
        <authorList>
            <person name="Zhang W."/>
        </authorList>
    </citation>
    <scope>NUCLEOTIDE SEQUENCE [LARGE SCALE GENOMIC DNA]</scope>
    <source>
        <strain evidence="5">cv. G240</strain>
        <tissue evidence="4">Leaf</tissue>
    </source>
</reference>
<evidence type="ECO:0000259" key="3">
    <source>
        <dbReference type="PROSITE" id="PS50948"/>
    </source>
</evidence>
<dbReference type="InterPro" id="IPR003609">
    <property type="entry name" value="Pan_app"/>
</dbReference>
<comment type="caution">
    <text evidence="4">The sequence shown here is derived from an EMBL/GenBank/DDBJ whole genome shotgun (WGS) entry which is preliminary data.</text>
</comment>
<gene>
    <name evidence="4" type="ORF">HYC85_015139</name>
</gene>
<evidence type="ECO:0000256" key="1">
    <source>
        <dbReference type="ARBA" id="ARBA00022729"/>
    </source>
</evidence>
<dbReference type="AlphaFoldDB" id="A0A7J7H8B6"/>
<reference evidence="5" key="1">
    <citation type="journal article" date="2020" name="Nat. Commun.">
        <title>Genome assembly of wild tea tree DASZ reveals pedigree and selection history of tea varieties.</title>
        <authorList>
            <person name="Zhang W."/>
            <person name="Zhang Y."/>
            <person name="Qiu H."/>
            <person name="Guo Y."/>
            <person name="Wan H."/>
            <person name="Zhang X."/>
            <person name="Scossa F."/>
            <person name="Alseekh S."/>
            <person name="Zhang Q."/>
            <person name="Wang P."/>
            <person name="Xu L."/>
            <person name="Schmidt M.H."/>
            <person name="Jia X."/>
            <person name="Li D."/>
            <person name="Zhu A."/>
            <person name="Guo F."/>
            <person name="Chen W."/>
            <person name="Ni D."/>
            <person name="Usadel B."/>
            <person name="Fernie A.R."/>
            <person name="Wen W."/>
        </authorList>
    </citation>
    <scope>NUCLEOTIDE SEQUENCE [LARGE SCALE GENOMIC DNA]</scope>
    <source>
        <strain evidence="5">cv. G240</strain>
    </source>
</reference>
<sequence>MQRFGSHLITQLTPYLLAGLCFLARSSPPAHPHRTRLKNGSFSRQKIPLALSSSQFMRLDPDGHLKVYESGELNFNAEVVDLLTSGIGDCGYPMVCSNYGICSSDGQCACPYDANSETSTFRQISYRQPNLGCSLVTPISCSHSQYHTLLELKNTSYFNFNLIYTYKNSFLDEKIDLEDCKKSCLKNCSCKAVFFAYHLDYDSRKGCLLLSEKSSTAPTNSPSKKSRQVTIMLGSSLGTFFGVFFLVICCFFLPTKKQESK</sequence>
<keyword evidence="2" id="KW-0472">Membrane</keyword>
<keyword evidence="5" id="KW-1185">Reference proteome</keyword>
<keyword evidence="2" id="KW-0812">Transmembrane</keyword>
<dbReference type="Pfam" id="PF08276">
    <property type="entry name" value="PAN_2"/>
    <property type="match status" value="1"/>
</dbReference>
<accession>A0A7J7H8B6</accession>
<dbReference type="EMBL" id="JACBKZ010000006">
    <property type="protein sequence ID" value="KAF5949182.1"/>
    <property type="molecule type" value="Genomic_DNA"/>
</dbReference>
<keyword evidence="1" id="KW-0732">Signal</keyword>
<dbReference type="PANTHER" id="PTHR47976:SF30">
    <property type="entry name" value="RECEPTOR-LIKE SERINE_THREONINE-PROTEIN KINASE"/>
    <property type="match status" value="1"/>
</dbReference>
<protein>
    <recommendedName>
        <fullName evidence="3">Apple domain-containing protein</fullName>
    </recommendedName>
</protein>
<dbReference type="PROSITE" id="PS50948">
    <property type="entry name" value="PAN"/>
    <property type="match status" value="1"/>
</dbReference>
<evidence type="ECO:0000313" key="4">
    <source>
        <dbReference type="EMBL" id="KAF5949182.1"/>
    </source>
</evidence>
<dbReference type="PANTHER" id="PTHR47976">
    <property type="entry name" value="G-TYPE LECTIN S-RECEPTOR-LIKE SERINE/THREONINE-PROTEIN KINASE SD2-5"/>
    <property type="match status" value="1"/>
</dbReference>
<evidence type="ECO:0000256" key="2">
    <source>
        <dbReference type="SAM" id="Phobius"/>
    </source>
</evidence>
<keyword evidence="2" id="KW-1133">Transmembrane helix</keyword>
<organism evidence="4 5">
    <name type="scientific">Camellia sinensis</name>
    <name type="common">Tea plant</name>
    <name type="synonym">Thea sinensis</name>
    <dbReference type="NCBI Taxonomy" id="4442"/>
    <lineage>
        <taxon>Eukaryota</taxon>
        <taxon>Viridiplantae</taxon>
        <taxon>Streptophyta</taxon>
        <taxon>Embryophyta</taxon>
        <taxon>Tracheophyta</taxon>
        <taxon>Spermatophyta</taxon>
        <taxon>Magnoliopsida</taxon>
        <taxon>eudicotyledons</taxon>
        <taxon>Gunneridae</taxon>
        <taxon>Pentapetalae</taxon>
        <taxon>asterids</taxon>
        <taxon>Ericales</taxon>
        <taxon>Theaceae</taxon>
        <taxon>Camellia</taxon>
    </lineage>
</organism>
<dbReference type="Proteomes" id="UP000593564">
    <property type="component" value="Unassembled WGS sequence"/>
</dbReference>
<feature type="domain" description="Apple" evidence="3">
    <location>
        <begin position="141"/>
        <end position="236"/>
    </location>
</feature>
<feature type="transmembrane region" description="Helical" evidence="2">
    <location>
        <begin position="231"/>
        <end position="253"/>
    </location>
</feature>